<dbReference type="EMBL" id="BIFH01000042">
    <property type="protein sequence ID" value="GCE00749.1"/>
    <property type="molecule type" value="Genomic_DNA"/>
</dbReference>
<accession>A0A401Z1K3</accession>
<dbReference type="AlphaFoldDB" id="A0A401Z1K3"/>
<comment type="caution">
    <text evidence="1">The sequence shown here is derived from an EMBL/GenBank/DDBJ whole genome shotgun (WGS) entry which is preliminary data.</text>
</comment>
<evidence type="ECO:0000313" key="2">
    <source>
        <dbReference type="Proteomes" id="UP000286931"/>
    </source>
</evidence>
<protein>
    <submittedName>
        <fullName evidence="1">Uncharacterized protein</fullName>
    </submittedName>
</protein>
<reference evidence="1 2" key="1">
    <citation type="submission" date="2018-12" db="EMBL/GenBank/DDBJ databases">
        <title>Draft genome sequence of Embleya hyalina NBRC 13850T.</title>
        <authorList>
            <person name="Komaki H."/>
            <person name="Hosoyama A."/>
            <person name="Kimura A."/>
            <person name="Ichikawa N."/>
            <person name="Tamura T."/>
        </authorList>
    </citation>
    <scope>NUCLEOTIDE SEQUENCE [LARGE SCALE GENOMIC DNA]</scope>
    <source>
        <strain evidence="1 2">NBRC 13850</strain>
    </source>
</reference>
<name>A0A401Z1K3_9ACTN</name>
<gene>
    <name evidence="1" type="ORF">EHYA_08475</name>
</gene>
<keyword evidence="2" id="KW-1185">Reference proteome</keyword>
<evidence type="ECO:0000313" key="1">
    <source>
        <dbReference type="EMBL" id="GCE00749.1"/>
    </source>
</evidence>
<organism evidence="1 2">
    <name type="scientific">Embleya hyalina</name>
    <dbReference type="NCBI Taxonomy" id="516124"/>
    <lineage>
        <taxon>Bacteria</taxon>
        <taxon>Bacillati</taxon>
        <taxon>Actinomycetota</taxon>
        <taxon>Actinomycetes</taxon>
        <taxon>Kitasatosporales</taxon>
        <taxon>Streptomycetaceae</taxon>
        <taxon>Embleya</taxon>
    </lineage>
</organism>
<sequence length="54" mass="5919">MVEVLVQGLCGGDQREVGERLGEVAELFARRVDFLGEEADVTRSDSPADIRNGR</sequence>
<proteinExistence type="predicted"/>
<dbReference type="Proteomes" id="UP000286931">
    <property type="component" value="Unassembled WGS sequence"/>
</dbReference>